<dbReference type="EC" id="2.7.13.3" evidence="2"/>
<evidence type="ECO:0000256" key="5">
    <source>
        <dbReference type="ARBA" id="ARBA00022741"/>
    </source>
</evidence>
<feature type="domain" description="DUF7134" evidence="10">
    <location>
        <begin position="7"/>
        <end position="134"/>
    </location>
</feature>
<keyword evidence="7" id="KW-0067">ATP-binding</keyword>
<keyword evidence="3" id="KW-0597">Phosphoprotein</keyword>
<keyword evidence="8" id="KW-0902">Two-component regulatory system</keyword>
<dbReference type="STRING" id="526225.Gobs_2014"/>
<gene>
    <name evidence="11" type="ordered locus">Gobs_2014</name>
</gene>
<evidence type="ECO:0000259" key="10">
    <source>
        <dbReference type="Pfam" id="PF23539"/>
    </source>
</evidence>
<keyword evidence="12" id="KW-1185">Reference proteome</keyword>
<keyword evidence="4" id="KW-0808">Transferase</keyword>
<dbReference type="GO" id="GO:0005524">
    <property type="term" value="F:ATP binding"/>
    <property type="evidence" value="ECO:0007669"/>
    <property type="project" value="UniProtKB-KW"/>
</dbReference>
<dbReference type="Gene3D" id="3.30.565.10">
    <property type="entry name" value="Histidine kinase-like ATPase, C-terminal domain"/>
    <property type="match status" value="1"/>
</dbReference>
<dbReference type="CDD" id="cd16917">
    <property type="entry name" value="HATPase_UhpB-NarQ-NarX-like"/>
    <property type="match status" value="1"/>
</dbReference>
<evidence type="ECO:0000256" key="8">
    <source>
        <dbReference type="ARBA" id="ARBA00023012"/>
    </source>
</evidence>
<dbReference type="PANTHER" id="PTHR24421">
    <property type="entry name" value="NITRATE/NITRITE SENSOR PROTEIN NARX-RELATED"/>
    <property type="match status" value="1"/>
</dbReference>
<protein>
    <recommendedName>
        <fullName evidence="2">histidine kinase</fullName>
        <ecNumber evidence="2">2.7.13.3</ecNumber>
    </recommendedName>
</protein>
<sequence length="387" mass="40692">MAGGRLWSAAHPRLADACLAALLVLLVLPTLVIRNPEFPGSPDGWSLAVFALAAAALVFRREQPLRVWAFATVAGVAGVLQSDGSIVLAATTCVALYTVGSRLPLRSVVLASVVSGVAYTLASVVAEGDWLDDRGVPGLQTFAWSAAASAVGVAVRSHRATLAAAEARALQAELTREDEAERRVSDERLRIARELHDVVAHHISIVNVQAGVARHLLDADPDQARAALDLVRDASKTVLSEMSTVVGLLRTAGEEAPTDPTPGMARVGELADSIRQAGLDLTWTVSGELAGLPAIHDLTAYRVVQETLTNALRYGTGAATMVVDSRPEGVSIEVRNEVGRNGRHRSGGGHGLIGMRERVDAVRGRLAAGPEPDGAYRVSVLIPRDPA</sequence>
<evidence type="ECO:0000313" key="12">
    <source>
        <dbReference type="Proteomes" id="UP000001382"/>
    </source>
</evidence>
<dbReference type="InterPro" id="IPR036890">
    <property type="entry name" value="HATPase_C_sf"/>
</dbReference>
<keyword evidence="6 11" id="KW-0418">Kinase</keyword>
<organism evidence="11 12">
    <name type="scientific">Geodermatophilus obscurus (strain ATCC 25078 / DSM 43160 / JCM 3152 / CCUG 61914 / KCC A-0152 / KCTC 9177 / NBRC 13315 / NRRL B-3577 / G-20)</name>
    <dbReference type="NCBI Taxonomy" id="526225"/>
    <lineage>
        <taxon>Bacteria</taxon>
        <taxon>Bacillati</taxon>
        <taxon>Actinomycetota</taxon>
        <taxon>Actinomycetes</taxon>
        <taxon>Geodermatophilales</taxon>
        <taxon>Geodermatophilaceae</taxon>
        <taxon>Geodermatophilus</taxon>
    </lineage>
</organism>
<dbReference type="GO" id="GO:0046983">
    <property type="term" value="F:protein dimerization activity"/>
    <property type="evidence" value="ECO:0007669"/>
    <property type="project" value="InterPro"/>
</dbReference>
<evidence type="ECO:0000259" key="9">
    <source>
        <dbReference type="Pfam" id="PF07730"/>
    </source>
</evidence>
<dbReference type="InterPro" id="IPR055558">
    <property type="entry name" value="DUF7134"/>
</dbReference>
<dbReference type="GO" id="GO:0016020">
    <property type="term" value="C:membrane"/>
    <property type="evidence" value="ECO:0007669"/>
    <property type="project" value="InterPro"/>
</dbReference>
<evidence type="ECO:0000256" key="4">
    <source>
        <dbReference type="ARBA" id="ARBA00022679"/>
    </source>
</evidence>
<evidence type="ECO:0000256" key="6">
    <source>
        <dbReference type="ARBA" id="ARBA00022777"/>
    </source>
</evidence>
<dbReference type="PANTHER" id="PTHR24421:SF10">
    <property type="entry name" value="NITRATE_NITRITE SENSOR PROTEIN NARQ"/>
    <property type="match status" value="1"/>
</dbReference>
<dbReference type="EMBL" id="CP001867">
    <property type="protein sequence ID" value="ADB74703.1"/>
    <property type="molecule type" value="Genomic_DNA"/>
</dbReference>
<proteinExistence type="predicted"/>
<dbReference type="eggNOG" id="COG4585">
    <property type="taxonomic scope" value="Bacteria"/>
</dbReference>
<dbReference type="InterPro" id="IPR011712">
    <property type="entry name" value="Sig_transdc_His_kin_sub3_dim/P"/>
</dbReference>
<dbReference type="Gene3D" id="1.20.5.1930">
    <property type="match status" value="1"/>
</dbReference>
<reference evidence="12" key="2">
    <citation type="submission" date="2010-01" db="EMBL/GenBank/DDBJ databases">
        <title>The complete genome of Geodermatophilus obscurus DSM 43160.</title>
        <authorList>
            <consortium name="US DOE Joint Genome Institute (JGI-PGF)"/>
            <person name="Lucas S."/>
            <person name="Copeland A."/>
            <person name="Lapidus A."/>
            <person name="Glavina del Rio T."/>
            <person name="Dalin E."/>
            <person name="Tice H."/>
            <person name="Bruce D."/>
            <person name="Goodwin L."/>
            <person name="Pitluck S."/>
            <person name="Kyrpides N."/>
            <person name="Mavromatis K."/>
            <person name="Ivanova N."/>
            <person name="Munk A.C."/>
            <person name="Brettin T."/>
            <person name="Detter J.C."/>
            <person name="Han C."/>
            <person name="Larimer F."/>
            <person name="Land M."/>
            <person name="Hauser L."/>
            <person name="Markowitz V."/>
            <person name="Cheng J.-F."/>
            <person name="Hugenholtz P."/>
            <person name="Woyke T."/>
            <person name="Wu D."/>
            <person name="Jando M."/>
            <person name="Schneider S."/>
            <person name="Klenk H.-P."/>
            <person name="Eisen J.A."/>
        </authorList>
    </citation>
    <scope>NUCLEOTIDE SEQUENCE [LARGE SCALE GENOMIC DNA]</scope>
    <source>
        <strain evidence="12">ATCC 25078 / DSM 43160 / JCM 3152 / KCC A-0152 / KCTC 9177 / NBRC 13315 / NRRL B-3577 / G-20</strain>
    </source>
</reference>
<feature type="domain" description="Signal transduction histidine kinase subgroup 3 dimerisation and phosphoacceptor" evidence="9">
    <location>
        <begin position="187"/>
        <end position="252"/>
    </location>
</feature>
<reference evidence="11 12" key="1">
    <citation type="journal article" date="2010" name="Stand. Genomic Sci.">
        <title>Complete genome sequence of Geodermatophilus obscurus type strain (G-20).</title>
        <authorList>
            <person name="Ivanova N."/>
            <person name="Sikorski J."/>
            <person name="Jando M."/>
            <person name="Munk C."/>
            <person name="Lapidus A."/>
            <person name="Glavina Del Rio T."/>
            <person name="Copeland A."/>
            <person name="Tice H."/>
            <person name="Cheng J.-F."/>
            <person name="Lucas S."/>
            <person name="Chen F."/>
            <person name="Nolan M."/>
            <person name="Bruce D."/>
            <person name="Goodwin L."/>
            <person name="Pitluck S."/>
            <person name="Mavromatis K."/>
            <person name="Mikhailova N."/>
            <person name="Pati A."/>
            <person name="Chen A."/>
            <person name="Palaniappan K."/>
            <person name="Land M."/>
            <person name="Hauser L."/>
            <person name="Chang Y.-J."/>
            <person name="Jeffries C.D."/>
            <person name="Meincke L."/>
            <person name="Brettin T."/>
            <person name="Detter J.C."/>
            <person name="Detter J.C."/>
            <person name="Rohde M."/>
            <person name="Goeker M."/>
            <person name="Bristow J."/>
            <person name="Eisen J.A."/>
            <person name="Markowitz V."/>
            <person name="Hugenholtz P."/>
            <person name="Kyrpides N.C."/>
            <person name="Klenk H.-P."/>
        </authorList>
    </citation>
    <scope>NUCLEOTIDE SEQUENCE [LARGE SCALE GENOMIC DNA]</scope>
    <source>
        <strain evidence="12">ATCC 25078 / DSM 43160 / JCM 3152 / KCC A-0152 / KCTC 9177 / NBRC 13315 / NRRL B-3577 / G-20</strain>
    </source>
</reference>
<accession>D2SF13</accession>
<dbReference type="Pfam" id="PF07730">
    <property type="entry name" value="HisKA_3"/>
    <property type="match status" value="1"/>
</dbReference>
<evidence type="ECO:0000256" key="3">
    <source>
        <dbReference type="ARBA" id="ARBA00022553"/>
    </source>
</evidence>
<dbReference type="SUPFAM" id="SSF55874">
    <property type="entry name" value="ATPase domain of HSP90 chaperone/DNA topoisomerase II/histidine kinase"/>
    <property type="match status" value="1"/>
</dbReference>
<keyword evidence="5" id="KW-0547">Nucleotide-binding</keyword>
<comment type="catalytic activity">
    <reaction evidence="1">
        <text>ATP + protein L-histidine = ADP + protein N-phospho-L-histidine.</text>
        <dbReference type="EC" id="2.7.13.3"/>
    </reaction>
</comment>
<evidence type="ECO:0000256" key="7">
    <source>
        <dbReference type="ARBA" id="ARBA00022840"/>
    </source>
</evidence>
<dbReference type="InterPro" id="IPR050482">
    <property type="entry name" value="Sensor_HK_TwoCompSys"/>
</dbReference>
<dbReference type="AlphaFoldDB" id="D2SF13"/>
<dbReference type="RefSeq" id="WP_012948142.1">
    <property type="nucleotide sequence ID" value="NC_013757.1"/>
</dbReference>
<dbReference type="GO" id="GO:0000155">
    <property type="term" value="F:phosphorelay sensor kinase activity"/>
    <property type="evidence" value="ECO:0007669"/>
    <property type="project" value="InterPro"/>
</dbReference>
<dbReference type="HOGENOM" id="CLU_000445_20_1_11"/>
<dbReference type="Pfam" id="PF23539">
    <property type="entry name" value="DUF7134"/>
    <property type="match status" value="1"/>
</dbReference>
<evidence type="ECO:0000313" key="11">
    <source>
        <dbReference type="EMBL" id="ADB74703.1"/>
    </source>
</evidence>
<name>D2SF13_GEOOG</name>
<evidence type="ECO:0000256" key="2">
    <source>
        <dbReference type="ARBA" id="ARBA00012438"/>
    </source>
</evidence>
<dbReference type="KEGG" id="gob:Gobs_2014"/>
<dbReference type="Proteomes" id="UP000001382">
    <property type="component" value="Chromosome"/>
</dbReference>
<evidence type="ECO:0000256" key="1">
    <source>
        <dbReference type="ARBA" id="ARBA00000085"/>
    </source>
</evidence>
<dbReference type="OrthoDB" id="227596at2"/>